<reference evidence="2 3" key="1">
    <citation type="journal article" date="2014" name="PLoS Genet.">
        <title>Phylogenetically driven sequencing of extremely halophilic archaea reveals strategies for static and dynamic osmo-response.</title>
        <authorList>
            <person name="Becker E.A."/>
            <person name="Seitzer P.M."/>
            <person name="Tritt A."/>
            <person name="Larsen D."/>
            <person name="Krusor M."/>
            <person name="Yao A.I."/>
            <person name="Wu D."/>
            <person name="Madern D."/>
            <person name="Eisen J.A."/>
            <person name="Darling A.E."/>
            <person name="Facciotti M.T."/>
        </authorList>
    </citation>
    <scope>NUCLEOTIDE SEQUENCE [LARGE SCALE GENOMIC DNA]</scope>
    <source>
        <strain evidence="2 3">ATCC BAA-1512</strain>
    </source>
</reference>
<feature type="transmembrane region" description="Helical" evidence="1">
    <location>
        <begin position="63"/>
        <end position="82"/>
    </location>
</feature>
<evidence type="ECO:0000256" key="1">
    <source>
        <dbReference type="SAM" id="Phobius"/>
    </source>
</evidence>
<dbReference type="RefSeq" id="WP_008318417.1">
    <property type="nucleotide sequence ID" value="NZ_AOLN01000006.1"/>
</dbReference>
<comment type="caution">
    <text evidence="2">The sequence shown here is derived from an EMBL/GenBank/DDBJ whole genome shotgun (WGS) entry which is preliminary data.</text>
</comment>
<dbReference type="Proteomes" id="UP000011550">
    <property type="component" value="Unassembled WGS sequence"/>
</dbReference>
<evidence type="ECO:0000313" key="3">
    <source>
        <dbReference type="Proteomes" id="UP000011550"/>
    </source>
</evidence>
<feature type="transmembrane region" description="Helical" evidence="1">
    <location>
        <begin position="94"/>
        <end position="116"/>
    </location>
</feature>
<dbReference type="AlphaFoldDB" id="M0IN25"/>
<organism evidence="2 3">
    <name type="scientific">Haloferax mucosum ATCC BAA-1512</name>
    <dbReference type="NCBI Taxonomy" id="662479"/>
    <lineage>
        <taxon>Archaea</taxon>
        <taxon>Methanobacteriati</taxon>
        <taxon>Methanobacteriota</taxon>
        <taxon>Stenosarchaea group</taxon>
        <taxon>Halobacteria</taxon>
        <taxon>Halobacteriales</taxon>
        <taxon>Haloferacaceae</taxon>
        <taxon>Haloferax</taxon>
    </lineage>
</organism>
<feature type="transmembrane region" description="Helical" evidence="1">
    <location>
        <begin position="5"/>
        <end position="26"/>
    </location>
</feature>
<dbReference type="EMBL" id="AOLN01000006">
    <property type="protein sequence ID" value="ELZ96874.1"/>
    <property type="molecule type" value="Genomic_DNA"/>
</dbReference>
<keyword evidence="3" id="KW-1185">Reference proteome</keyword>
<name>M0IN25_9EURY</name>
<keyword evidence="1" id="KW-1133">Transmembrane helix</keyword>
<dbReference type="PATRIC" id="fig|662479.7.peg.787"/>
<dbReference type="InterPro" id="IPR058307">
    <property type="entry name" value="DUF7994"/>
</dbReference>
<evidence type="ECO:0000313" key="2">
    <source>
        <dbReference type="EMBL" id="ELZ96874.1"/>
    </source>
</evidence>
<accession>M0IN25</accession>
<protein>
    <submittedName>
        <fullName evidence="2">Uncharacterized protein</fullName>
    </submittedName>
</protein>
<feature type="transmembrane region" description="Helical" evidence="1">
    <location>
        <begin position="32"/>
        <end position="51"/>
    </location>
</feature>
<dbReference type="STRING" id="662479.C440_03833"/>
<gene>
    <name evidence="2" type="ORF">C440_03833</name>
</gene>
<sequence>MKRWFLFGLGVFNLLIFAVLMALFGPPDHLRQVGWMAGFAVGGLLFIFAGLRDSLAIGSKSIEWHGITGIGYICFGIGMLAMTAPRPGGSREALFFDVFAMVTMVSMMLFLGVDFIRGGVHLDISKWN</sequence>
<keyword evidence="1" id="KW-0472">Membrane</keyword>
<proteinExistence type="predicted"/>
<dbReference type="Pfam" id="PF25957">
    <property type="entry name" value="DUF7994"/>
    <property type="match status" value="1"/>
</dbReference>
<dbReference type="OrthoDB" id="291686at2157"/>
<keyword evidence="1" id="KW-0812">Transmembrane</keyword>